<feature type="transmembrane region" description="Helical" evidence="7">
    <location>
        <begin position="311"/>
        <end position="332"/>
    </location>
</feature>
<evidence type="ECO:0000256" key="5">
    <source>
        <dbReference type="ARBA" id="ARBA00022989"/>
    </source>
</evidence>
<dbReference type="GO" id="GO:0005886">
    <property type="term" value="C:plasma membrane"/>
    <property type="evidence" value="ECO:0000318"/>
    <property type="project" value="GO_Central"/>
</dbReference>
<dbReference type="InParanoid" id="Q5JEM2"/>
<dbReference type="PhylomeDB" id="Q5JEM2"/>
<evidence type="ECO:0000259" key="8">
    <source>
        <dbReference type="PROSITE" id="PS50928"/>
    </source>
</evidence>
<feature type="transmembrane region" description="Helical" evidence="7">
    <location>
        <begin position="272"/>
        <end position="291"/>
    </location>
</feature>
<dbReference type="PANTHER" id="PTHR30465">
    <property type="entry name" value="INNER MEMBRANE ABC TRANSPORTER"/>
    <property type="match status" value="1"/>
</dbReference>
<evidence type="ECO:0000256" key="4">
    <source>
        <dbReference type="ARBA" id="ARBA00022692"/>
    </source>
</evidence>
<evidence type="ECO:0000256" key="6">
    <source>
        <dbReference type="ARBA" id="ARBA00023136"/>
    </source>
</evidence>
<gene>
    <name evidence="9" type="ordered locus">TK1861</name>
</gene>
<dbReference type="HOGENOM" id="CLU_843637_0_0_2"/>
<reference evidence="9 10" key="1">
    <citation type="journal article" date="2005" name="Genome Res.">
        <title>Complete genome sequence of the hyperthermophilic archaeon Thermococcus kodakaraensis KOD1 and comparison with Pyrococcus genomes.</title>
        <authorList>
            <person name="Fukui T."/>
            <person name="Atomi H."/>
            <person name="Kanai T."/>
            <person name="Matsumi R."/>
            <person name="Fujiwara S."/>
            <person name="Imanaka T."/>
        </authorList>
    </citation>
    <scope>NUCLEOTIDE SEQUENCE [LARGE SCALE GENOMIC DNA]</scope>
    <source>
        <strain evidence="10">ATCC BAA-918 / JCM 12380 / KOD1</strain>
    </source>
</reference>
<dbReference type="Proteomes" id="UP000000536">
    <property type="component" value="Chromosome"/>
</dbReference>
<comment type="similarity">
    <text evidence="7">Belongs to the binding-protein-dependent transport system permease family.</text>
</comment>
<feature type="transmembrane region" description="Helical" evidence="7">
    <location>
        <begin position="198"/>
        <end position="222"/>
    </location>
</feature>
<dbReference type="SUPFAM" id="SSF161098">
    <property type="entry name" value="MetI-like"/>
    <property type="match status" value="1"/>
</dbReference>
<feature type="transmembrane region" description="Helical" evidence="7">
    <location>
        <begin position="158"/>
        <end position="178"/>
    </location>
</feature>
<feature type="transmembrane region" description="Helical" evidence="7">
    <location>
        <begin position="12"/>
        <end position="30"/>
    </location>
</feature>
<dbReference type="OrthoDB" id="44105at2157"/>
<evidence type="ECO:0000313" key="9">
    <source>
        <dbReference type="EMBL" id="BAD86050.1"/>
    </source>
</evidence>
<accession>Q5JEM2</accession>
<organism evidence="9 10">
    <name type="scientific">Thermococcus kodakarensis (strain ATCC BAA-918 / JCM 12380 / KOD1)</name>
    <name type="common">Pyrococcus kodakaraensis (strain KOD1)</name>
    <dbReference type="NCBI Taxonomy" id="69014"/>
    <lineage>
        <taxon>Archaea</taxon>
        <taxon>Methanobacteriati</taxon>
        <taxon>Methanobacteriota</taxon>
        <taxon>Thermococci</taxon>
        <taxon>Thermococcales</taxon>
        <taxon>Thermococcaceae</taxon>
        <taxon>Thermococcus</taxon>
    </lineage>
</organism>
<evidence type="ECO:0000256" key="7">
    <source>
        <dbReference type="RuleBase" id="RU363032"/>
    </source>
</evidence>
<keyword evidence="10" id="KW-1185">Reference proteome</keyword>
<dbReference type="GeneID" id="78448392"/>
<dbReference type="KEGG" id="tko:TK1861"/>
<evidence type="ECO:0000313" key="10">
    <source>
        <dbReference type="Proteomes" id="UP000000536"/>
    </source>
</evidence>
<evidence type="ECO:0000256" key="2">
    <source>
        <dbReference type="ARBA" id="ARBA00022448"/>
    </source>
</evidence>
<keyword evidence="6 7" id="KW-0472">Membrane</keyword>
<dbReference type="AlphaFoldDB" id="Q5JEM2"/>
<sequence>MKLPVRTLARLAVIYLCVLLIIILIAGATSNKLTWDYAHDALMGIRMNNPALYQELEQNATREGLTVEEYYYHILTKAAEVRDDNIFVMGMDLLRKSIDYYRRGDTKYDFNHSIKVTLMVMGLSVLLTVFLSVLLGFKLANSRFLGVAEGLARFFTGLPSWWIGAVLIAVFAVKLDAFPISGLKSIPPKGGFEGVLDVLWHLALPVATLVFVYIWEFVVVVAHNVRDELGKPYVLTARAKGISEWVIYWRHVLKNVSIVLSSFTVQKFVEMFTDYIVVDVLFNLGGLGIIFKASFVRTVVPAFGVVVRFDYRLFFVVTLAIFIISFVFSFLLELVKGMLDPRVS</sequence>
<dbReference type="Pfam" id="PF00528">
    <property type="entry name" value="BPD_transp_1"/>
    <property type="match status" value="1"/>
</dbReference>
<dbReference type="CDD" id="cd06261">
    <property type="entry name" value="TM_PBP2"/>
    <property type="match status" value="1"/>
</dbReference>
<keyword evidence="5 7" id="KW-1133">Transmembrane helix</keyword>
<dbReference type="STRING" id="69014.TK1861"/>
<dbReference type="Gene3D" id="1.10.3720.10">
    <property type="entry name" value="MetI-like"/>
    <property type="match status" value="1"/>
</dbReference>
<feature type="transmembrane region" description="Helical" evidence="7">
    <location>
        <begin position="116"/>
        <end position="137"/>
    </location>
</feature>
<dbReference type="InterPro" id="IPR035906">
    <property type="entry name" value="MetI-like_sf"/>
</dbReference>
<dbReference type="PROSITE" id="PS50928">
    <property type="entry name" value="ABC_TM1"/>
    <property type="match status" value="1"/>
</dbReference>
<keyword evidence="2 7" id="KW-0813">Transport</keyword>
<keyword evidence="4 7" id="KW-0812">Transmembrane</keyword>
<protein>
    <submittedName>
        <fullName evidence="9">ABC-type dipeptide/oligopeptide transport system, permease component</fullName>
    </submittedName>
</protein>
<evidence type="ECO:0000256" key="3">
    <source>
        <dbReference type="ARBA" id="ARBA00022475"/>
    </source>
</evidence>
<dbReference type="InterPro" id="IPR000515">
    <property type="entry name" value="MetI-like"/>
</dbReference>
<proteinExistence type="inferred from homology"/>
<name>Q5JEM2_THEKO</name>
<dbReference type="PANTHER" id="PTHR30465:SF0">
    <property type="entry name" value="OLIGOPEPTIDE TRANSPORT SYSTEM PERMEASE PROTEIN APPB"/>
    <property type="match status" value="1"/>
</dbReference>
<dbReference type="PATRIC" id="fig|69014.16.peg.1818"/>
<dbReference type="RefSeq" id="WP_011250812.1">
    <property type="nucleotide sequence ID" value="NC_006624.1"/>
</dbReference>
<dbReference type="GO" id="GO:0022857">
    <property type="term" value="F:transmembrane transporter activity"/>
    <property type="evidence" value="ECO:0000318"/>
    <property type="project" value="GO_Central"/>
</dbReference>
<comment type="subcellular location">
    <subcellularLocation>
        <location evidence="1 7">Cell membrane</location>
        <topology evidence="1 7">Multi-pass membrane protein</topology>
    </subcellularLocation>
</comment>
<dbReference type="eggNOG" id="arCOG00751">
    <property type="taxonomic scope" value="Archaea"/>
</dbReference>
<evidence type="ECO:0000256" key="1">
    <source>
        <dbReference type="ARBA" id="ARBA00004651"/>
    </source>
</evidence>
<keyword evidence="3" id="KW-1003">Cell membrane</keyword>
<dbReference type="EMBL" id="AP006878">
    <property type="protein sequence ID" value="BAD86050.1"/>
    <property type="molecule type" value="Genomic_DNA"/>
</dbReference>
<dbReference type="EnsemblBacteria" id="BAD86050">
    <property type="protein sequence ID" value="BAD86050"/>
    <property type="gene ID" value="TK1861"/>
</dbReference>
<feature type="domain" description="ABC transmembrane type-1" evidence="8">
    <location>
        <begin position="114"/>
        <end position="332"/>
    </location>
</feature>